<keyword evidence="3" id="KW-1185">Reference proteome</keyword>
<evidence type="ECO:0000259" key="1">
    <source>
        <dbReference type="Pfam" id="PF04127"/>
    </source>
</evidence>
<gene>
    <name evidence="2" type="ORF">NG895_05550</name>
</gene>
<feature type="domain" description="DNA/pantothenate metabolism flavoprotein C-terminal" evidence="1">
    <location>
        <begin position="3"/>
        <end position="209"/>
    </location>
</feature>
<sequence length="217" mass="23654">MAKILITSGPTRQYIDPVRYLTNASSGRMGAALATAALELGHEVVIVSGPVEVDYPPGATVVPITSTEELMEVAREQFASCDGLIGAAAPCDYRPERVSDQKISKTGEPLLLELVETDDVVATLGAEKDLDPEEKRRWVVGFALETEDHRLRALAKLERKHCDLMVSNGVEAMNALENSVEILCPEGEVLAEFAGSKTDVARGVLRLVDERLIRRNR</sequence>
<organism evidence="2 3">
    <name type="scientific">Aeoliella straminimaris</name>
    <dbReference type="NCBI Taxonomy" id="2954799"/>
    <lineage>
        <taxon>Bacteria</taxon>
        <taxon>Pseudomonadati</taxon>
        <taxon>Planctomycetota</taxon>
        <taxon>Planctomycetia</taxon>
        <taxon>Pirellulales</taxon>
        <taxon>Lacipirellulaceae</taxon>
        <taxon>Aeoliella</taxon>
    </lineage>
</organism>
<dbReference type="RefSeq" id="WP_252851472.1">
    <property type="nucleotide sequence ID" value="NZ_JAMXLR010000023.1"/>
</dbReference>
<protein>
    <submittedName>
        <fullName evidence="2">Phosphopantothenoylcysteine decarboxylase</fullName>
    </submittedName>
</protein>
<dbReference type="AlphaFoldDB" id="A0A9X2F6Y0"/>
<dbReference type="Gene3D" id="3.40.50.10300">
    <property type="entry name" value="CoaB-like"/>
    <property type="match status" value="1"/>
</dbReference>
<dbReference type="EMBL" id="JAMXLR010000023">
    <property type="protein sequence ID" value="MCO6043365.1"/>
    <property type="molecule type" value="Genomic_DNA"/>
</dbReference>
<dbReference type="GO" id="GO:0015937">
    <property type="term" value="P:coenzyme A biosynthetic process"/>
    <property type="evidence" value="ECO:0007669"/>
    <property type="project" value="UniProtKB-ARBA"/>
</dbReference>
<name>A0A9X2F6Y0_9BACT</name>
<dbReference type="Pfam" id="PF04127">
    <property type="entry name" value="DFP"/>
    <property type="match status" value="1"/>
</dbReference>
<accession>A0A9X2F6Y0</accession>
<comment type="caution">
    <text evidence="2">The sequence shown here is derived from an EMBL/GenBank/DDBJ whole genome shotgun (WGS) entry which is preliminary data.</text>
</comment>
<dbReference type="Proteomes" id="UP001155241">
    <property type="component" value="Unassembled WGS sequence"/>
</dbReference>
<dbReference type="GO" id="GO:0003824">
    <property type="term" value="F:catalytic activity"/>
    <property type="evidence" value="ECO:0007669"/>
    <property type="project" value="UniProtKB-ARBA"/>
</dbReference>
<reference evidence="2" key="1">
    <citation type="submission" date="2022-06" db="EMBL/GenBank/DDBJ databases">
        <title>Aeoliella straminimaris, a novel planctomycete from sediments.</title>
        <authorList>
            <person name="Vitorino I.R."/>
            <person name="Lage O.M."/>
        </authorList>
    </citation>
    <scope>NUCLEOTIDE SEQUENCE</scope>
    <source>
        <strain evidence="2">ICT_H6.2</strain>
    </source>
</reference>
<dbReference type="InterPro" id="IPR007085">
    <property type="entry name" value="DNA/pantothenate-metab_flavo_C"/>
</dbReference>
<dbReference type="SUPFAM" id="SSF102645">
    <property type="entry name" value="CoaB-like"/>
    <property type="match status" value="1"/>
</dbReference>
<evidence type="ECO:0000313" key="2">
    <source>
        <dbReference type="EMBL" id="MCO6043365.1"/>
    </source>
</evidence>
<proteinExistence type="predicted"/>
<dbReference type="InterPro" id="IPR035929">
    <property type="entry name" value="CoaB-like_sf"/>
</dbReference>
<evidence type="ECO:0000313" key="3">
    <source>
        <dbReference type="Proteomes" id="UP001155241"/>
    </source>
</evidence>